<organism evidence="2 3">
    <name type="scientific">Chryseobacterium oleae</name>
    <dbReference type="NCBI Taxonomy" id="491207"/>
    <lineage>
        <taxon>Bacteria</taxon>
        <taxon>Pseudomonadati</taxon>
        <taxon>Bacteroidota</taxon>
        <taxon>Flavobacteriia</taxon>
        <taxon>Flavobacteriales</taxon>
        <taxon>Weeksellaceae</taxon>
        <taxon>Chryseobacterium group</taxon>
        <taxon>Chryseobacterium</taxon>
    </lineage>
</organism>
<accession>A0A1I5BUS3</accession>
<dbReference type="RefSeq" id="WP_090026857.1">
    <property type="nucleotide sequence ID" value="NZ_FOVD01000008.1"/>
</dbReference>
<evidence type="ECO:0000256" key="1">
    <source>
        <dbReference type="SAM" id="SignalP"/>
    </source>
</evidence>
<evidence type="ECO:0000313" key="3">
    <source>
        <dbReference type="Proteomes" id="UP000198769"/>
    </source>
</evidence>
<reference evidence="3" key="1">
    <citation type="submission" date="2016-10" db="EMBL/GenBank/DDBJ databases">
        <authorList>
            <person name="Varghese N."/>
            <person name="Submissions S."/>
        </authorList>
    </citation>
    <scope>NUCLEOTIDE SEQUENCE [LARGE SCALE GENOMIC DNA]</scope>
    <source>
        <strain evidence="3">DSM 25575</strain>
    </source>
</reference>
<name>A0A1I5BUS3_CHROL</name>
<dbReference type="Proteomes" id="UP000198769">
    <property type="component" value="Unassembled WGS sequence"/>
</dbReference>
<protein>
    <submittedName>
        <fullName evidence="2">Uncharacterized protein</fullName>
    </submittedName>
</protein>
<dbReference type="OrthoDB" id="1251710at2"/>
<sequence>MKKAYILLASLLVSSISFGQKNFTDQTRYIQTAGSATKLEGKILQVNIFVKLKDGPSFSKTQKTEILKILPHSENWLKREAGKYGKSLTISNKTYGTDKDFTISSDPDPDANNEKWTEEVLKQMGYDNPMDLYDELKAKDPFDQMYIVFFINAEAQSYSMPCDKDYEDDDAAFVESAAVFNNFEGKIITDKTEEYVVPHEILHLFGTLDLYKGPHQSEESQEFAIKTVQKSIMLGSEIFLDEDEEQWELPQYEIDEFNAYIMGLHNNYKKWYDVLAKKFAKSYK</sequence>
<feature type="signal peptide" evidence="1">
    <location>
        <begin position="1"/>
        <end position="19"/>
    </location>
</feature>
<proteinExistence type="predicted"/>
<evidence type="ECO:0000313" key="2">
    <source>
        <dbReference type="EMBL" id="SFN78470.1"/>
    </source>
</evidence>
<dbReference type="EMBL" id="FOVD01000008">
    <property type="protein sequence ID" value="SFN78470.1"/>
    <property type="molecule type" value="Genomic_DNA"/>
</dbReference>
<dbReference type="AlphaFoldDB" id="A0A1I5BUS3"/>
<feature type="chain" id="PRO_5011779479" evidence="1">
    <location>
        <begin position="20"/>
        <end position="284"/>
    </location>
</feature>
<gene>
    <name evidence="2" type="ORF">SAMN05421594_4200</name>
</gene>
<keyword evidence="1" id="KW-0732">Signal</keyword>
<keyword evidence="3" id="KW-1185">Reference proteome</keyword>